<dbReference type="Proteomes" id="UP001141619">
    <property type="component" value="Unassembled WGS sequence"/>
</dbReference>
<name>A0A9X3TZG0_9PROT</name>
<dbReference type="Pfam" id="PF03703">
    <property type="entry name" value="bPH_2"/>
    <property type="match status" value="1"/>
</dbReference>
<gene>
    <name evidence="3" type="ORF">NYP16_12695</name>
</gene>
<accession>A0A9X3TZG0</accession>
<evidence type="ECO:0000313" key="3">
    <source>
        <dbReference type="EMBL" id="MDA5194811.1"/>
    </source>
</evidence>
<dbReference type="InterPro" id="IPR005182">
    <property type="entry name" value="YdbS-like_PH"/>
</dbReference>
<feature type="transmembrane region" description="Helical" evidence="1">
    <location>
        <begin position="26"/>
        <end position="59"/>
    </location>
</feature>
<dbReference type="EMBL" id="JANWOI010000004">
    <property type="protein sequence ID" value="MDA5194811.1"/>
    <property type="molecule type" value="Genomic_DNA"/>
</dbReference>
<evidence type="ECO:0000256" key="1">
    <source>
        <dbReference type="SAM" id="Phobius"/>
    </source>
</evidence>
<keyword evidence="1" id="KW-1133">Transmembrane helix</keyword>
<reference evidence="3" key="2">
    <citation type="journal article" date="2023" name="Syst. Appl. Microbiol.">
        <title>Govania unica gen. nov., sp. nov., a rare biosphere bacterium that represents a novel family in the class Alphaproteobacteria.</title>
        <authorList>
            <person name="Vandamme P."/>
            <person name="Peeters C."/>
            <person name="Hettiarachchi A."/>
            <person name="Cnockaert M."/>
            <person name="Carlier A."/>
        </authorList>
    </citation>
    <scope>NUCLEOTIDE SEQUENCE</scope>
    <source>
        <strain evidence="3">LMG 31809</strain>
    </source>
</reference>
<dbReference type="PANTHER" id="PTHR37938:SF1">
    <property type="entry name" value="BLL0215 PROTEIN"/>
    <property type="match status" value="1"/>
</dbReference>
<comment type="caution">
    <text evidence="3">The sequence shown here is derived from an EMBL/GenBank/DDBJ whole genome shotgun (WGS) entry which is preliminary data.</text>
</comment>
<sequence length="145" mass="16338">MASYVESVLSKGEEVFYQGRLSLVKYWLNFVLAALLILPALKNIACLLIVILLICWPFLMRYSTELVITNKRVIAKFGIFSRNTIEINFKKIESLRVNQGIFGRMLNYGSIIVVGSGATHAPILNISSPLEFRRAYDTAAQHIEA</sequence>
<dbReference type="PANTHER" id="PTHR37938">
    <property type="entry name" value="BLL0215 PROTEIN"/>
    <property type="match status" value="1"/>
</dbReference>
<keyword evidence="1" id="KW-0812">Transmembrane</keyword>
<keyword evidence="4" id="KW-1185">Reference proteome</keyword>
<reference evidence="3" key="1">
    <citation type="submission" date="2022-08" db="EMBL/GenBank/DDBJ databases">
        <authorList>
            <person name="Vandamme P."/>
            <person name="Hettiarachchi A."/>
            <person name="Peeters C."/>
            <person name="Cnockaert M."/>
            <person name="Carlier A."/>
        </authorList>
    </citation>
    <scope>NUCLEOTIDE SEQUENCE</scope>
    <source>
        <strain evidence="3">LMG 31809</strain>
    </source>
</reference>
<dbReference type="AlphaFoldDB" id="A0A9X3TZG0"/>
<feature type="domain" description="YdbS-like PH" evidence="2">
    <location>
        <begin position="63"/>
        <end position="135"/>
    </location>
</feature>
<evidence type="ECO:0000313" key="4">
    <source>
        <dbReference type="Proteomes" id="UP001141619"/>
    </source>
</evidence>
<protein>
    <submittedName>
        <fullName evidence="3">PH domain-containing protein</fullName>
    </submittedName>
</protein>
<keyword evidence="1" id="KW-0472">Membrane</keyword>
<proteinExistence type="predicted"/>
<evidence type="ECO:0000259" key="2">
    <source>
        <dbReference type="Pfam" id="PF03703"/>
    </source>
</evidence>
<organism evidence="3 4">
    <name type="scientific">Govanella unica</name>
    <dbReference type="NCBI Taxonomy" id="2975056"/>
    <lineage>
        <taxon>Bacteria</taxon>
        <taxon>Pseudomonadati</taxon>
        <taxon>Pseudomonadota</taxon>
        <taxon>Alphaproteobacteria</taxon>
        <taxon>Emcibacterales</taxon>
        <taxon>Govanellaceae</taxon>
        <taxon>Govanella</taxon>
    </lineage>
</organism>
<dbReference type="RefSeq" id="WP_274944518.1">
    <property type="nucleotide sequence ID" value="NZ_JANWOI010000004.1"/>
</dbReference>